<dbReference type="InterPro" id="IPR053151">
    <property type="entry name" value="RNase_H-like"/>
</dbReference>
<accession>A0AAW0KHP9</accession>
<evidence type="ECO:0000313" key="3">
    <source>
        <dbReference type="Proteomes" id="UP000237347"/>
    </source>
</evidence>
<dbReference type="InterPro" id="IPR044730">
    <property type="entry name" value="RNase_H-like_dom_plant"/>
</dbReference>
<dbReference type="Proteomes" id="UP000237347">
    <property type="component" value="Unassembled WGS sequence"/>
</dbReference>
<name>A0AAW0KHP9_QUESU</name>
<evidence type="ECO:0000259" key="1">
    <source>
        <dbReference type="Pfam" id="PF13456"/>
    </source>
</evidence>
<proteinExistence type="predicted"/>
<dbReference type="InterPro" id="IPR002156">
    <property type="entry name" value="RNaseH_domain"/>
</dbReference>
<evidence type="ECO:0000313" key="2">
    <source>
        <dbReference type="EMBL" id="KAK7838674.1"/>
    </source>
</evidence>
<keyword evidence="3" id="KW-1185">Reference proteome</keyword>
<dbReference type="CDD" id="cd06222">
    <property type="entry name" value="RNase_H_like"/>
    <property type="match status" value="1"/>
</dbReference>
<feature type="domain" description="RNase H type-1" evidence="1">
    <location>
        <begin position="1"/>
        <end position="71"/>
    </location>
</feature>
<dbReference type="PANTHER" id="PTHR47723">
    <property type="entry name" value="OS05G0353850 PROTEIN"/>
    <property type="match status" value="1"/>
</dbReference>
<dbReference type="GO" id="GO:0004523">
    <property type="term" value="F:RNA-DNA hybrid ribonuclease activity"/>
    <property type="evidence" value="ECO:0007669"/>
    <property type="project" value="InterPro"/>
</dbReference>
<dbReference type="GO" id="GO:0003676">
    <property type="term" value="F:nucleic acid binding"/>
    <property type="evidence" value="ECO:0007669"/>
    <property type="project" value="InterPro"/>
</dbReference>
<protein>
    <recommendedName>
        <fullName evidence="1">RNase H type-1 domain-containing protein</fullName>
    </recommendedName>
</protein>
<dbReference type="PANTHER" id="PTHR47723:SF13">
    <property type="entry name" value="PUTATIVE-RELATED"/>
    <property type="match status" value="1"/>
</dbReference>
<gene>
    <name evidence="2" type="ORF">CFP56_019321</name>
</gene>
<dbReference type="Pfam" id="PF13456">
    <property type="entry name" value="RVT_3"/>
    <property type="match status" value="1"/>
</dbReference>
<comment type="caution">
    <text evidence="2">The sequence shown here is derived from an EMBL/GenBank/DDBJ whole genome shotgun (WGS) entry which is preliminary data.</text>
</comment>
<dbReference type="InterPro" id="IPR036397">
    <property type="entry name" value="RNaseH_sf"/>
</dbReference>
<dbReference type="Gene3D" id="3.30.420.10">
    <property type="entry name" value="Ribonuclease H-like superfamily/Ribonuclease H"/>
    <property type="match status" value="1"/>
</dbReference>
<dbReference type="EMBL" id="PKMF04000301">
    <property type="protein sequence ID" value="KAK7838674.1"/>
    <property type="molecule type" value="Genomic_DNA"/>
</dbReference>
<reference evidence="2 3" key="1">
    <citation type="journal article" date="2018" name="Sci. Data">
        <title>The draft genome sequence of cork oak.</title>
        <authorList>
            <person name="Ramos A.M."/>
            <person name="Usie A."/>
            <person name="Barbosa P."/>
            <person name="Barros P.M."/>
            <person name="Capote T."/>
            <person name="Chaves I."/>
            <person name="Simoes F."/>
            <person name="Abreu I."/>
            <person name="Carrasquinho I."/>
            <person name="Faro C."/>
            <person name="Guimaraes J.B."/>
            <person name="Mendonca D."/>
            <person name="Nobrega F."/>
            <person name="Rodrigues L."/>
            <person name="Saibo N.J.M."/>
            <person name="Varela M.C."/>
            <person name="Egas C."/>
            <person name="Matos J."/>
            <person name="Miguel C.M."/>
            <person name="Oliveira M.M."/>
            <person name="Ricardo C.P."/>
            <person name="Goncalves S."/>
        </authorList>
    </citation>
    <scope>NUCLEOTIDE SEQUENCE [LARGE SCALE GENOMIC DNA]</scope>
    <source>
        <strain evidence="3">cv. HL8</strain>
    </source>
</reference>
<dbReference type="AlphaFoldDB" id="A0AAW0KHP9"/>
<sequence length="82" mass="9357">LILAIQLGINQLEVELDAKVIVELFNGVECPNRSYSPLLNDCRSLITRLVQVRVGHVFRETNQCTDFLVKRGCSMMENFVVF</sequence>
<feature type="non-terminal residue" evidence="2">
    <location>
        <position position="1"/>
    </location>
</feature>
<organism evidence="2 3">
    <name type="scientific">Quercus suber</name>
    <name type="common">Cork oak</name>
    <dbReference type="NCBI Taxonomy" id="58331"/>
    <lineage>
        <taxon>Eukaryota</taxon>
        <taxon>Viridiplantae</taxon>
        <taxon>Streptophyta</taxon>
        <taxon>Embryophyta</taxon>
        <taxon>Tracheophyta</taxon>
        <taxon>Spermatophyta</taxon>
        <taxon>Magnoliopsida</taxon>
        <taxon>eudicotyledons</taxon>
        <taxon>Gunneridae</taxon>
        <taxon>Pentapetalae</taxon>
        <taxon>rosids</taxon>
        <taxon>fabids</taxon>
        <taxon>Fagales</taxon>
        <taxon>Fagaceae</taxon>
        <taxon>Quercus</taxon>
    </lineage>
</organism>